<evidence type="ECO:0000259" key="1">
    <source>
        <dbReference type="SMART" id="SM00460"/>
    </source>
</evidence>
<dbReference type="Pfam" id="PF01841">
    <property type="entry name" value="Transglut_core"/>
    <property type="match status" value="1"/>
</dbReference>
<dbReference type="SUPFAM" id="SSF54001">
    <property type="entry name" value="Cysteine proteinases"/>
    <property type="match status" value="1"/>
</dbReference>
<evidence type="ECO:0000313" key="2">
    <source>
        <dbReference type="EMBL" id="KKU06591.1"/>
    </source>
</evidence>
<protein>
    <recommendedName>
        <fullName evidence="1">Transglutaminase-like domain-containing protein</fullName>
    </recommendedName>
</protein>
<dbReference type="PANTHER" id="PTHR33490:SF3">
    <property type="entry name" value="CONSERVED INTEGRAL MEMBRANE PROTEIN"/>
    <property type="match status" value="1"/>
</dbReference>
<comment type="caution">
    <text evidence="2">The sequence shown here is derived from an EMBL/GenBank/DDBJ whole genome shotgun (WGS) entry which is preliminary data.</text>
</comment>
<dbReference type="InterPro" id="IPR038765">
    <property type="entry name" value="Papain-like_cys_pep_sf"/>
</dbReference>
<dbReference type="Proteomes" id="UP000033999">
    <property type="component" value="Unassembled WGS sequence"/>
</dbReference>
<reference evidence="2 3" key="1">
    <citation type="journal article" date="2015" name="Nature">
        <title>rRNA introns, odd ribosomes, and small enigmatic genomes across a large radiation of phyla.</title>
        <authorList>
            <person name="Brown C.T."/>
            <person name="Hug L.A."/>
            <person name="Thomas B.C."/>
            <person name="Sharon I."/>
            <person name="Castelle C.J."/>
            <person name="Singh A."/>
            <person name="Wilkins M.J."/>
            <person name="Williams K.H."/>
            <person name="Banfield J.F."/>
        </authorList>
    </citation>
    <scope>NUCLEOTIDE SEQUENCE [LARGE SCALE GENOMIC DNA]</scope>
</reference>
<dbReference type="Gene3D" id="3.10.620.30">
    <property type="match status" value="1"/>
</dbReference>
<dbReference type="PANTHER" id="PTHR33490">
    <property type="entry name" value="BLR5614 PROTEIN-RELATED"/>
    <property type="match status" value="1"/>
</dbReference>
<gene>
    <name evidence="2" type="ORF">UX10_C0028G0019</name>
</gene>
<dbReference type="InterPro" id="IPR002931">
    <property type="entry name" value="Transglutaminase-like"/>
</dbReference>
<organism evidence="2 3">
    <name type="scientific">Candidatus Magasanikbacteria bacterium GW2011_GWA2_45_39</name>
    <dbReference type="NCBI Taxonomy" id="1619041"/>
    <lineage>
        <taxon>Bacteria</taxon>
        <taxon>Candidatus Magasanikiibacteriota</taxon>
    </lineage>
</organism>
<dbReference type="AlphaFoldDB" id="A0A0G1ME76"/>
<evidence type="ECO:0000313" key="3">
    <source>
        <dbReference type="Proteomes" id="UP000033999"/>
    </source>
</evidence>
<feature type="domain" description="Transglutaminase-like" evidence="1">
    <location>
        <begin position="143"/>
        <end position="204"/>
    </location>
</feature>
<proteinExistence type="predicted"/>
<dbReference type="EMBL" id="LCKX01000028">
    <property type="protein sequence ID" value="KKU06591.1"/>
    <property type="molecule type" value="Genomic_DNA"/>
</dbReference>
<name>A0A0G1ME76_9BACT</name>
<dbReference type="SMART" id="SM00460">
    <property type="entry name" value="TGc"/>
    <property type="match status" value="1"/>
</dbReference>
<accession>A0A0G1ME76</accession>
<sequence length="273" mass="30718">MKHLSLTLELSNLGKTTHIWFPAPQGEDDEAKSWFNLVPTEIQTEKKYGNKIAYFYFFKNTITINANFPVSGIAASSRRDVGTPFLRPNRFVQSDDDVIKKLAESLTENFQTDEEKARRCFDFVVDYLIYANPIRGLYSSLQALTDRGVDCGGFSTLLTALLRAAKIPARCVFGWAIRSKFGYHAWVEYFDRQKSAWVPTDPSVVNLGNRTKLDAGFGFINDDRVTLSVGEDIDLVGEKIRWTTPLLQSPVVVSLNESGLPVSTSEKLSWSII</sequence>